<dbReference type="SUPFAM" id="SSF56935">
    <property type="entry name" value="Porins"/>
    <property type="match status" value="1"/>
</dbReference>
<keyword evidence="2 8" id="KW-0813">Transport</keyword>
<dbReference type="InterPro" id="IPR039426">
    <property type="entry name" value="TonB-dep_rcpt-like"/>
</dbReference>
<evidence type="ECO:0000256" key="4">
    <source>
        <dbReference type="ARBA" id="ARBA00022692"/>
    </source>
</evidence>
<dbReference type="Gene3D" id="2.40.170.20">
    <property type="entry name" value="TonB-dependent receptor, beta-barrel domain"/>
    <property type="match status" value="1"/>
</dbReference>
<comment type="similarity">
    <text evidence="8 9">Belongs to the TonB-dependent receptor family.</text>
</comment>
<keyword evidence="14" id="KW-1185">Reference proteome</keyword>
<dbReference type="RefSeq" id="WP_371398668.1">
    <property type="nucleotide sequence ID" value="NZ_CP163424.1"/>
</dbReference>
<keyword evidence="6 8" id="KW-0472">Membrane</keyword>
<dbReference type="Gene3D" id="2.170.130.10">
    <property type="entry name" value="TonB-dependent receptor, plug domain"/>
    <property type="match status" value="1"/>
</dbReference>
<evidence type="ECO:0000256" key="7">
    <source>
        <dbReference type="ARBA" id="ARBA00023237"/>
    </source>
</evidence>
<feature type="domain" description="TonB-dependent receptor plug" evidence="12">
    <location>
        <begin position="38"/>
        <end position="151"/>
    </location>
</feature>
<feature type="domain" description="TonB-dependent receptor-like beta-barrel" evidence="11">
    <location>
        <begin position="407"/>
        <end position="943"/>
    </location>
</feature>
<evidence type="ECO:0000259" key="11">
    <source>
        <dbReference type="Pfam" id="PF00593"/>
    </source>
</evidence>
<evidence type="ECO:0000256" key="10">
    <source>
        <dbReference type="SAM" id="MobiDB-lite"/>
    </source>
</evidence>
<dbReference type="InterPro" id="IPR000531">
    <property type="entry name" value="Beta-barrel_TonB"/>
</dbReference>
<dbReference type="InterPro" id="IPR037066">
    <property type="entry name" value="Plug_dom_sf"/>
</dbReference>
<protein>
    <submittedName>
        <fullName evidence="13">TonB-dependent receptor</fullName>
    </submittedName>
</protein>
<dbReference type="PANTHER" id="PTHR47234">
    <property type="match status" value="1"/>
</dbReference>
<reference evidence="13" key="2">
    <citation type="submission" date="2023-01" db="EMBL/GenBank/DDBJ databases">
        <title>Draft genome sequence of Algimonas porphyrae strain NBRC 108216.</title>
        <authorList>
            <person name="Sun Q."/>
            <person name="Mori K."/>
        </authorList>
    </citation>
    <scope>NUCLEOTIDE SEQUENCE</scope>
    <source>
        <strain evidence="13">NBRC 108216</strain>
    </source>
</reference>
<organism evidence="13 14">
    <name type="scientific">Algimonas porphyrae</name>
    <dbReference type="NCBI Taxonomy" id="1128113"/>
    <lineage>
        <taxon>Bacteria</taxon>
        <taxon>Pseudomonadati</taxon>
        <taxon>Pseudomonadota</taxon>
        <taxon>Alphaproteobacteria</taxon>
        <taxon>Maricaulales</taxon>
        <taxon>Robiginitomaculaceae</taxon>
        <taxon>Algimonas</taxon>
    </lineage>
</organism>
<reference evidence="13" key="1">
    <citation type="journal article" date="2014" name="Int. J. Syst. Evol. Microbiol.">
        <title>Complete genome of a new Firmicutes species belonging to the dominant human colonic microbiota ('Ruminococcus bicirculans') reveals two chromosomes and a selective capacity to utilize plant glucans.</title>
        <authorList>
            <consortium name="NISC Comparative Sequencing Program"/>
            <person name="Wegmann U."/>
            <person name="Louis P."/>
            <person name="Goesmann A."/>
            <person name="Henrissat B."/>
            <person name="Duncan S.H."/>
            <person name="Flint H.J."/>
        </authorList>
    </citation>
    <scope>NUCLEOTIDE SEQUENCE</scope>
    <source>
        <strain evidence="13">NBRC 108216</strain>
    </source>
</reference>
<evidence type="ECO:0000256" key="5">
    <source>
        <dbReference type="ARBA" id="ARBA00023077"/>
    </source>
</evidence>
<name>A0ABQ5V3C3_9PROT</name>
<evidence type="ECO:0000256" key="8">
    <source>
        <dbReference type="PROSITE-ProRule" id="PRU01360"/>
    </source>
</evidence>
<dbReference type="EMBL" id="BSNJ01000008">
    <property type="protein sequence ID" value="GLQ21958.1"/>
    <property type="molecule type" value="Genomic_DNA"/>
</dbReference>
<keyword evidence="13" id="KW-0675">Receptor</keyword>
<comment type="subcellular location">
    <subcellularLocation>
        <location evidence="1 8">Cell outer membrane</location>
        <topology evidence="1 8">Multi-pass membrane protein</topology>
    </subcellularLocation>
</comment>
<evidence type="ECO:0000256" key="1">
    <source>
        <dbReference type="ARBA" id="ARBA00004571"/>
    </source>
</evidence>
<keyword evidence="4 8" id="KW-0812">Transmembrane</keyword>
<feature type="compositionally biased region" description="Low complexity" evidence="10">
    <location>
        <begin position="712"/>
        <end position="725"/>
    </location>
</feature>
<dbReference type="InterPro" id="IPR012910">
    <property type="entry name" value="Plug_dom"/>
</dbReference>
<comment type="caution">
    <text evidence="13">The sequence shown here is derived from an EMBL/GenBank/DDBJ whole genome shotgun (WGS) entry which is preliminary data.</text>
</comment>
<sequence>MVGTQPAYAQTTGPVQDAVEGADEIIVTGSRIRRDAVESTVPLVVIDFDQFDEIGTTDLAEALTELPGVEEGISQRNSNNFIQTSGLSTISLRRLGDDRTLALINGKRAVSNSGNADRVSVSTIPAGLVERTEITTGGLSAIYGSDAIAGVVNFMIEDDFTGFETDARYSTPEASGGEEFRLNATYGTEAMDGRAYFLIGGTYRDEKMIMADATRPNSILPISFDDPSFSNNDSFADQPNQPGCRPEPANNDFHCFLGNRSSFTPGGVFEGGDAWNVGGVWFNDRSLQPSDRTGSSDFFSDVDGYNFRPDRTLSGSREILNLGATARYDFTPDLTGSLTALYSSVESNTIGGFQNVSGTTRYGLLDADSVGNISSSHPLIPVEVEETRSGSVSFSRRFVEVGQNQRINERDTIRLMSDLKGSLSDNFDFELYGTYGYFKQEQQNPNEINLARLSAALDVETVSGNIQCSDADRRAEGCVPINIFGENSITADAADYIRYNGFGEQSRTQYSAGGYVTGDLAQFGPHALQAVFGAEFRREEQSTTGDPDGDSIGGLDGDPTTNDVFQTTLATFPSVQSSYDVVEAFGELKLPLSDNFTAEAAARIANYTTVGTVYSWNLASTWRPTPNLNFRANLAKAQRAPSLTEFFSPARTDSDGLNDPCSGLLADGTGITGISGDGSANADLAIVTANCLSEPGIQAYFADPEQDPDFDPPGSVNGPNSGNPNVREETASTLTLGVGYRPEWFDGLTLVVDYFRINIDDAITSISTQNTVSLCYSASDFPNNRFCDVITRNPETGFITEVINFQENLNEENVEGIDVTLNYEFALPKIPGEFDLRLNYSHYLEDEVVFEGIGGEEITTTSLGEIGSADDEFRATMSYDLDKFRLRYTLLFEEGGVDDPINDPDPSFERYFKTGDEFFHRIYARYDFGADDRYRIYGGVNNIFDNFGPILPSGLDNGSSYNIVSDLGDIVGREFYAGVRVRF</sequence>
<gene>
    <name evidence="13" type="ORF">GCM10007854_29130</name>
</gene>
<dbReference type="PROSITE" id="PS52016">
    <property type="entry name" value="TONB_DEPENDENT_REC_3"/>
    <property type="match status" value="1"/>
</dbReference>
<evidence type="ECO:0000256" key="6">
    <source>
        <dbReference type="ARBA" id="ARBA00023136"/>
    </source>
</evidence>
<keyword evidence="5 9" id="KW-0798">TonB box</keyword>
<evidence type="ECO:0000256" key="3">
    <source>
        <dbReference type="ARBA" id="ARBA00022452"/>
    </source>
</evidence>
<evidence type="ECO:0000256" key="9">
    <source>
        <dbReference type="RuleBase" id="RU003357"/>
    </source>
</evidence>
<accession>A0ABQ5V3C3</accession>
<keyword evidence="7 8" id="KW-0998">Cell outer membrane</keyword>
<evidence type="ECO:0000313" key="13">
    <source>
        <dbReference type="EMBL" id="GLQ21958.1"/>
    </source>
</evidence>
<feature type="region of interest" description="Disordered" evidence="10">
    <location>
        <begin position="702"/>
        <end position="727"/>
    </location>
</feature>
<evidence type="ECO:0000259" key="12">
    <source>
        <dbReference type="Pfam" id="PF07715"/>
    </source>
</evidence>
<keyword evidence="3 8" id="KW-1134">Transmembrane beta strand</keyword>
<evidence type="ECO:0000256" key="2">
    <source>
        <dbReference type="ARBA" id="ARBA00022448"/>
    </source>
</evidence>
<dbReference type="Pfam" id="PF00593">
    <property type="entry name" value="TonB_dep_Rec_b-barrel"/>
    <property type="match status" value="1"/>
</dbReference>
<proteinExistence type="inferred from homology"/>
<evidence type="ECO:0000313" key="14">
    <source>
        <dbReference type="Proteomes" id="UP001161390"/>
    </source>
</evidence>
<dbReference type="InterPro" id="IPR036942">
    <property type="entry name" value="Beta-barrel_TonB_sf"/>
</dbReference>
<dbReference type="Pfam" id="PF07715">
    <property type="entry name" value="Plug"/>
    <property type="match status" value="1"/>
</dbReference>
<feature type="region of interest" description="Disordered" evidence="10">
    <location>
        <begin position="537"/>
        <end position="560"/>
    </location>
</feature>
<dbReference type="PANTHER" id="PTHR47234:SF2">
    <property type="entry name" value="TONB-DEPENDENT RECEPTOR"/>
    <property type="match status" value="1"/>
</dbReference>
<dbReference type="Proteomes" id="UP001161390">
    <property type="component" value="Unassembled WGS sequence"/>
</dbReference>